<feature type="transmembrane region" description="Helical" evidence="1">
    <location>
        <begin position="38"/>
        <end position="59"/>
    </location>
</feature>
<feature type="transmembrane region" description="Helical" evidence="1">
    <location>
        <begin position="71"/>
        <end position="90"/>
    </location>
</feature>
<evidence type="ECO:0000256" key="1">
    <source>
        <dbReference type="SAM" id="Phobius"/>
    </source>
</evidence>
<evidence type="ECO:0000313" key="3">
    <source>
        <dbReference type="Proteomes" id="UP000586346"/>
    </source>
</evidence>
<feature type="transmembrane region" description="Helical" evidence="1">
    <location>
        <begin position="7"/>
        <end position="26"/>
    </location>
</feature>
<keyword evidence="1" id="KW-0472">Membrane</keyword>
<comment type="caution">
    <text evidence="2">The sequence shown here is derived from an EMBL/GenBank/DDBJ whole genome shotgun (WGS) entry which is preliminary data.</text>
</comment>
<feature type="transmembrane region" description="Helical" evidence="1">
    <location>
        <begin position="203"/>
        <end position="220"/>
    </location>
</feature>
<accession>A0ABR6TWY7</accession>
<reference evidence="2 3" key="1">
    <citation type="submission" date="2020-08" db="EMBL/GenBank/DDBJ databases">
        <title>Emergence and comparative genomics analysis of Citrobacter in Fennec fox imported from North Africa to China.</title>
        <authorList>
            <person name="Zheng B."/>
        </authorList>
    </citation>
    <scope>NUCLEOTIDE SEQUENCE [LARGE SCALE GENOMIC DNA]</scope>
    <source>
        <strain evidence="2 3">FF371</strain>
    </source>
</reference>
<keyword evidence="1" id="KW-1133">Transmembrane helix</keyword>
<gene>
    <name evidence="2" type="ORF">H6P72_15975</name>
</gene>
<feature type="transmembrane region" description="Helical" evidence="1">
    <location>
        <begin position="142"/>
        <end position="165"/>
    </location>
</feature>
<name>A0ABR6TWY7_CITBR</name>
<sequence length="222" mass="25479">MRKMFAFINFTSVFVLFLFVGFIVSLNVLSLNSAYITHYFNFLGIGLVFLFIVVLTFFINKSDSVLHQTNHVWIIFILSLTTKLIFVMLVNSKPESDFETIFQTAGMYADGTVNTFNVGPGGYYDIWAYQSVYTLYQALVLYLYHSIDALMLLNVFFMAGPSVMIYKICSTIFSHKIAFVTACLYSLYPEMIFYSPLLSNQHLSTFLFYLAFISSLKIITSR</sequence>
<dbReference type="EMBL" id="JACLAH010000005">
    <property type="protein sequence ID" value="MBC2648099.1"/>
    <property type="molecule type" value="Genomic_DNA"/>
</dbReference>
<evidence type="ECO:0000313" key="2">
    <source>
        <dbReference type="EMBL" id="MBC2648099.1"/>
    </source>
</evidence>
<evidence type="ECO:0008006" key="4">
    <source>
        <dbReference type="Google" id="ProtNLM"/>
    </source>
</evidence>
<organism evidence="2 3">
    <name type="scientific">Citrobacter braakii</name>
    <dbReference type="NCBI Taxonomy" id="57706"/>
    <lineage>
        <taxon>Bacteria</taxon>
        <taxon>Pseudomonadati</taxon>
        <taxon>Pseudomonadota</taxon>
        <taxon>Gammaproteobacteria</taxon>
        <taxon>Enterobacterales</taxon>
        <taxon>Enterobacteriaceae</taxon>
        <taxon>Citrobacter</taxon>
        <taxon>Citrobacter freundii complex</taxon>
    </lineage>
</organism>
<dbReference type="RefSeq" id="WP_185654829.1">
    <property type="nucleotide sequence ID" value="NZ_CBDITX010000011.1"/>
</dbReference>
<dbReference type="Proteomes" id="UP000586346">
    <property type="component" value="Unassembled WGS sequence"/>
</dbReference>
<keyword evidence="1" id="KW-0812">Transmembrane</keyword>
<proteinExistence type="predicted"/>
<keyword evidence="3" id="KW-1185">Reference proteome</keyword>
<protein>
    <recommendedName>
        <fullName evidence="4">Polymerase</fullName>
    </recommendedName>
</protein>